<dbReference type="InterPro" id="IPR046373">
    <property type="entry name" value="Acyl-CoA_Oxase/DH_mid-dom_sf"/>
</dbReference>
<name>A0A8J3EJ92_9BACI</name>
<dbReference type="Gene3D" id="2.40.110.10">
    <property type="entry name" value="Butyryl-CoA Dehydrogenase, subunit A, domain 2"/>
    <property type="match status" value="1"/>
</dbReference>
<feature type="domain" description="Acyl-CoA dehydrogenase/oxidase C-terminal" evidence="8">
    <location>
        <begin position="230"/>
        <end position="377"/>
    </location>
</feature>
<dbReference type="Pfam" id="PF00441">
    <property type="entry name" value="Acyl-CoA_dh_1"/>
    <property type="match status" value="1"/>
</dbReference>
<dbReference type="FunFam" id="2.40.110.10:FF:000002">
    <property type="entry name" value="Acyl-CoA dehydrogenase fadE12"/>
    <property type="match status" value="1"/>
</dbReference>
<dbReference type="PROSITE" id="PS00072">
    <property type="entry name" value="ACYL_COA_DH_1"/>
    <property type="match status" value="1"/>
</dbReference>
<dbReference type="RefSeq" id="WP_188390714.1">
    <property type="nucleotide sequence ID" value="NZ_BMEV01000005.1"/>
</dbReference>
<reference evidence="11" key="2">
    <citation type="submission" date="2020-09" db="EMBL/GenBank/DDBJ databases">
        <authorList>
            <person name="Sun Q."/>
            <person name="Zhou Y."/>
        </authorList>
    </citation>
    <scope>NUCLEOTIDE SEQUENCE</scope>
    <source>
        <strain evidence="11">CGMCC 1.12360</strain>
    </source>
</reference>
<dbReference type="SUPFAM" id="SSF47203">
    <property type="entry name" value="Acyl-CoA dehydrogenase C-terminal domain-like"/>
    <property type="match status" value="1"/>
</dbReference>
<sequence length="397" mass="43963">MNFDLSEENLQVKSMAASFAQNEIAAKIKEYEKEGRFPREILRKMADVGMFGATFPEKYGGSELGFLNLAIIAEEISKAHPALGYAFNMQAMTCPFTILNWGTEEQIEKYVSRLIKTELIGMFALTESGGGSDAAGSMKTTARLEGDEYVINGSKTFITFADQADVGILFAKTDVNAGHRGISAFIIETDRPGYTAKPIEISSLGKMMQSCEVFFEDYRIPKENLLGKEGEGFKIAMNALDYGRLTVPARLVGIAQGCVDESIRYAKERVVGGKPIGEYQMIKQKIAVMVVETEAARLLTYRSAYLKDKGEAATRESSYSKYFASEVAVKAARYALEIFGGNGITDEYPIMKYVNYANMLHFGEGSANIQRILIADDALGWKNANRHNIKQRFPLAR</sequence>
<evidence type="ECO:0000259" key="8">
    <source>
        <dbReference type="Pfam" id="PF00441"/>
    </source>
</evidence>
<dbReference type="FunFam" id="1.10.540.10:FF:000002">
    <property type="entry name" value="Acyl-CoA dehydrogenase FadE19"/>
    <property type="match status" value="1"/>
</dbReference>
<dbReference type="EMBL" id="BMEV01000005">
    <property type="protein sequence ID" value="GGH69808.1"/>
    <property type="molecule type" value="Genomic_DNA"/>
</dbReference>
<keyword evidence="4 7" id="KW-0274">FAD</keyword>
<dbReference type="InterPro" id="IPR006091">
    <property type="entry name" value="Acyl-CoA_Oxase/DH_mid-dom"/>
</dbReference>
<dbReference type="InterPro" id="IPR036250">
    <property type="entry name" value="AcylCo_DH-like_C"/>
</dbReference>
<evidence type="ECO:0000313" key="12">
    <source>
        <dbReference type="Proteomes" id="UP000602050"/>
    </source>
</evidence>
<evidence type="ECO:0000259" key="10">
    <source>
        <dbReference type="Pfam" id="PF02771"/>
    </source>
</evidence>
<evidence type="ECO:0000256" key="1">
    <source>
        <dbReference type="ARBA" id="ARBA00001974"/>
    </source>
</evidence>
<dbReference type="PIRSF" id="PIRSF016578">
    <property type="entry name" value="HsaA"/>
    <property type="match status" value="1"/>
</dbReference>
<evidence type="ECO:0000313" key="11">
    <source>
        <dbReference type="EMBL" id="GGH69808.1"/>
    </source>
</evidence>
<dbReference type="InterPro" id="IPR006089">
    <property type="entry name" value="Acyl-CoA_DH_CS"/>
</dbReference>
<dbReference type="InterPro" id="IPR009075">
    <property type="entry name" value="AcylCo_DH/oxidase_C"/>
</dbReference>
<comment type="caution">
    <text evidence="11">The sequence shown here is derived from an EMBL/GenBank/DDBJ whole genome shotgun (WGS) entry which is preliminary data.</text>
</comment>
<dbReference type="Pfam" id="PF02770">
    <property type="entry name" value="Acyl-CoA_dh_M"/>
    <property type="match status" value="1"/>
</dbReference>
<dbReference type="GO" id="GO:0050660">
    <property type="term" value="F:flavin adenine dinucleotide binding"/>
    <property type="evidence" value="ECO:0007669"/>
    <property type="project" value="InterPro"/>
</dbReference>
<comment type="cofactor">
    <cofactor evidence="1 7">
        <name>FAD</name>
        <dbReference type="ChEBI" id="CHEBI:57692"/>
    </cofactor>
</comment>
<protein>
    <submittedName>
        <fullName evidence="11">Acyl-CoA dehydrogenase</fullName>
    </submittedName>
</protein>
<evidence type="ECO:0000256" key="4">
    <source>
        <dbReference type="ARBA" id="ARBA00022827"/>
    </source>
</evidence>
<evidence type="ECO:0000259" key="9">
    <source>
        <dbReference type="Pfam" id="PF02770"/>
    </source>
</evidence>
<dbReference type="InterPro" id="IPR013786">
    <property type="entry name" value="AcylCoA_DH/ox_N"/>
</dbReference>
<feature type="domain" description="Acyl-CoA dehydrogenase/oxidase N-terminal" evidence="10">
    <location>
        <begin position="6"/>
        <end position="117"/>
    </location>
</feature>
<dbReference type="SUPFAM" id="SSF56645">
    <property type="entry name" value="Acyl-CoA dehydrogenase NM domain-like"/>
    <property type="match status" value="1"/>
</dbReference>
<dbReference type="AlphaFoldDB" id="A0A8J3EJ92"/>
<comment type="catalytic activity">
    <reaction evidence="6">
        <text>a 2,3-saturated acyl-CoA + A = a 2,3-dehydroacyl-CoA + AH2</text>
        <dbReference type="Rhea" id="RHEA:48608"/>
        <dbReference type="ChEBI" id="CHEBI:13193"/>
        <dbReference type="ChEBI" id="CHEBI:17499"/>
        <dbReference type="ChEBI" id="CHEBI:60015"/>
        <dbReference type="ChEBI" id="CHEBI:65111"/>
    </reaction>
</comment>
<dbReference type="PANTHER" id="PTHR43884">
    <property type="entry name" value="ACYL-COA DEHYDROGENASE"/>
    <property type="match status" value="1"/>
</dbReference>
<keyword evidence="12" id="KW-1185">Reference proteome</keyword>
<reference evidence="11" key="1">
    <citation type="journal article" date="2014" name="Int. J. Syst. Evol. Microbiol.">
        <title>Complete genome sequence of Corynebacterium casei LMG S-19264T (=DSM 44701T), isolated from a smear-ripened cheese.</title>
        <authorList>
            <consortium name="US DOE Joint Genome Institute (JGI-PGF)"/>
            <person name="Walter F."/>
            <person name="Albersmeier A."/>
            <person name="Kalinowski J."/>
            <person name="Ruckert C."/>
        </authorList>
    </citation>
    <scope>NUCLEOTIDE SEQUENCE</scope>
    <source>
        <strain evidence="11">CGMCC 1.12360</strain>
    </source>
</reference>
<evidence type="ECO:0000256" key="6">
    <source>
        <dbReference type="ARBA" id="ARBA00052546"/>
    </source>
</evidence>
<dbReference type="GO" id="GO:0003995">
    <property type="term" value="F:acyl-CoA dehydrogenase activity"/>
    <property type="evidence" value="ECO:0007669"/>
    <property type="project" value="InterPro"/>
</dbReference>
<dbReference type="Gene3D" id="1.20.140.10">
    <property type="entry name" value="Butyryl-CoA Dehydrogenase, subunit A, domain 3"/>
    <property type="match status" value="1"/>
</dbReference>
<dbReference type="Proteomes" id="UP000602050">
    <property type="component" value="Unassembled WGS sequence"/>
</dbReference>
<dbReference type="InterPro" id="IPR037069">
    <property type="entry name" value="AcylCoA_DH/ox_N_sf"/>
</dbReference>
<evidence type="ECO:0000256" key="2">
    <source>
        <dbReference type="ARBA" id="ARBA00009347"/>
    </source>
</evidence>
<evidence type="ECO:0000256" key="5">
    <source>
        <dbReference type="ARBA" id="ARBA00023002"/>
    </source>
</evidence>
<dbReference type="FunFam" id="1.20.140.10:FF:000004">
    <property type="entry name" value="Acyl-CoA dehydrogenase FadE25"/>
    <property type="match status" value="1"/>
</dbReference>
<dbReference type="InterPro" id="IPR009100">
    <property type="entry name" value="AcylCoA_DH/oxidase_NM_dom_sf"/>
</dbReference>
<organism evidence="11 12">
    <name type="scientific">Compostibacillus humi</name>
    <dbReference type="NCBI Taxonomy" id="1245525"/>
    <lineage>
        <taxon>Bacteria</taxon>
        <taxon>Bacillati</taxon>
        <taxon>Bacillota</taxon>
        <taxon>Bacilli</taxon>
        <taxon>Bacillales</taxon>
        <taxon>Bacillaceae</taxon>
        <taxon>Compostibacillus</taxon>
    </lineage>
</organism>
<dbReference type="Pfam" id="PF02771">
    <property type="entry name" value="Acyl-CoA_dh_N"/>
    <property type="match status" value="1"/>
</dbReference>
<evidence type="ECO:0000256" key="3">
    <source>
        <dbReference type="ARBA" id="ARBA00022630"/>
    </source>
</evidence>
<dbReference type="PANTHER" id="PTHR43884:SF12">
    <property type="entry name" value="ISOVALERYL-COA DEHYDROGENASE, MITOCHONDRIAL-RELATED"/>
    <property type="match status" value="1"/>
</dbReference>
<gene>
    <name evidence="11" type="ORF">GCM10010978_04110</name>
</gene>
<evidence type="ECO:0000256" key="7">
    <source>
        <dbReference type="RuleBase" id="RU362125"/>
    </source>
</evidence>
<accession>A0A8J3EJ92</accession>
<dbReference type="Gene3D" id="1.10.540.10">
    <property type="entry name" value="Acyl-CoA dehydrogenase/oxidase, N-terminal domain"/>
    <property type="match status" value="1"/>
</dbReference>
<keyword evidence="5 7" id="KW-0560">Oxidoreductase</keyword>
<keyword evidence="3 7" id="KW-0285">Flavoprotein</keyword>
<proteinExistence type="inferred from homology"/>
<feature type="domain" description="Acyl-CoA oxidase/dehydrogenase middle" evidence="9">
    <location>
        <begin position="123"/>
        <end position="217"/>
    </location>
</feature>
<comment type="similarity">
    <text evidence="2 7">Belongs to the acyl-CoA dehydrogenase family.</text>
</comment>